<feature type="domain" description="Response regulatory" evidence="8">
    <location>
        <begin position="4"/>
        <end position="138"/>
    </location>
</feature>
<dbReference type="PROSITE" id="PS50043">
    <property type="entry name" value="HTH_LUXR_2"/>
    <property type="match status" value="1"/>
</dbReference>
<sequence>MPVSVLVVDDDSLVRSALRLVLDGAEDVQVVGAADNGAQAVRLVRELQPDVVLMDLRMPEMDGLEATEVLLGPAGTARGGPDATPEGGRSPARPPAIVVLTTFDTDEHLLRALRAGATGFLLKDTPPSDIVAAVRAAAQGSPVLSPAVTQLLIERVTNRPGDAAASTLVQQLNERERSIVVAVGRGLSNAQIARELEVTPASVKAQVSRLLSRLDMSSRVQLGVLARDGDLL</sequence>
<dbReference type="PANTHER" id="PTHR43214:SF24">
    <property type="entry name" value="TRANSCRIPTIONAL REGULATORY PROTEIN NARL-RELATED"/>
    <property type="match status" value="1"/>
</dbReference>
<organism evidence="9 10">
    <name type="scientific">Kineococcus mangrovi</name>
    <dbReference type="NCBI Taxonomy" id="1660183"/>
    <lineage>
        <taxon>Bacteria</taxon>
        <taxon>Bacillati</taxon>
        <taxon>Actinomycetota</taxon>
        <taxon>Actinomycetes</taxon>
        <taxon>Kineosporiales</taxon>
        <taxon>Kineosporiaceae</taxon>
        <taxon>Kineococcus</taxon>
    </lineage>
</organism>
<dbReference type="Pfam" id="PF00196">
    <property type="entry name" value="GerE"/>
    <property type="match status" value="1"/>
</dbReference>
<dbReference type="InterPro" id="IPR016032">
    <property type="entry name" value="Sig_transdc_resp-reg_C-effctor"/>
</dbReference>
<evidence type="ECO:0000256" key="3">
    <source>
        <dbReference type="ARBA" id="ARBA00023125"/>
    </source>
</evidence>
<feature type="region of interest" description="Disordered" evidence="6">
    <location>
        <begin position="72"/>
        <end position="94"/>
    </location>
</feature>
<dbReference type="CDD" id="cd06170">
    <property type="entry name" value="LuxR_C_like"/>
    <property type="match status" value="1"/>
</dbReference>
<evidence type="ECO:0000259" key="7">
    <source>
        <dbReference type="PROSITE" id="PS50043"/>
    </source>
</evidence>
<feature type="domain" description="HTH luxR-type" evidence="7">
    <location>
        <begin position="165"/>
        <end position="230"/>
    </location>
</feature>
<evidence type="ECO:0000256" key="1">
    <source>
        <dbReference type="ARBA" id="ARBA00022553"/>
    </source>
</evidence>
<dbReference type="InterPro" id="IPR058245">
    <property type="entry name" value="NreC/VraR/RcsB-like_REC"/>
</dbReference>
<evidence type="ECO:0000256" key="4">
    <source>
        <dbReference type="ARBA" id="ARBA00023163"/>
    </source>
</evidence>
<evidence type="ECO:0000313" key="9">
    <source>
        <dbReference type="EMBL" id="MEZ0492204.1"/>
    </source>
</evidence>
<protein>
    <submittedName>
        <fullName evidence="9">Response regulator</fullName>
    </submittedName>
</protein>
<dbReference type="SMART" id="SM00448">
    <property type="entry name" value="REC"/>
    <property type="match status" value="1"/>
</dbReference>
<name>A0ABV4I3L2_9ACTN</name>
<dbReference type="SUPFAM" id="SSF46894">
    <property type="entry name" value="C-terminal effector domain of the bipartite response regulators"/>
    <property type="match status" value="1"/>
</dbReference>
<dbReference type="Proteomes" id="UP001566476">
    <property type="component" value="Unassembled WGS sequence"/>
</dbReference>
<dbReference type="InterPro" id="IPR000792">
    <property type="entry name" value="Tscrpt_reg_LuxR_C"/>
</dbReference>
<dbReference type="EMBL" id="JBGGTQ010000003">
    <property type="protein sequence ID" value="MEZ0492204.1"/>
    <property type="molecule type" value="Genomic_DNA"/>
</dbReference>
<dbReference type="PROSITE" id="PS50110">
    <property type="entry name" value="RESPONSE_REGULATORY"/>
    <property type="match status" value="1"/>
</dbReference>
<gene>
    <name evidence="9" type="ORF">AB2L28_08120</name>
</gene>
<reference evidence="9 10" key="1">
    <citation type="submission" date="2024-07" db="EMBL/GenBank/DDBJ databases">
        <authorList>
            <person name="Thanompreechachai J."/>
            <person name="Duangmal K."/>
        </authorList>
    </citation>
    <scope>NUCLEOTIDE SEQUENCE [LARGE SCALE GENOMIC DNA]</scope>
    <source>
        <strain evidence="9 10">TBRC 1896</strain>
    </source>
</reference>
<dbReference type="RefSeq" id="WP_370718240.1">
    <property type="nucleotide sequence ID" value="NZ_JBGGTQ010000003.1"/>
</dbReference>
<dbReference type="SMART" id="SM00421">
    <property type="entry name" value="HTH_LUXR"/>
    <property type="match status" value="1"/>
</dbReference>
<accession>A0ABV4I3L2</accession>
<keyword evidence="3" id="KW-0238">DNA-binding</keyword>
<evidence type="ECO:0000259" key="8">
    <source>
        <dbReference type="PROSITE" id="PS50110"/>
    </source>
</evidence>
<feature type="modified residue" description="4-aspartylphosphate" evidence="5">
    <location>
        <position position="55"/>
    </location>
</feature>
<dbReference type="InterPro" id="IPR039420">
    <property type="entry name" value="WalR-like"/>
</dbReference>
<keyword evidence="2" id="KW-0805">Transcription regulation</keyword>
<proteinExistence type="predicted"/>
<dbReference type="PRINTS" id="PR00038">
    <property type="entry name" value="HTHLUXR"/>
</dbReference>
<keyword evidence="10" id="KW-1185">Reference proteome</keyword>
<evidence type="ECO:0000256" key="5">
    <source>
        <dbReference type="PROSITE-ProRule" id="PRU00169"/>
    </source>
</evidence>
<dbReference type="PROSITE" id="PS00622">
    <property type="entry name" value="HTH_LUXR_1"/>
    <property type="match status" value="1"/>
</dbReference>
<evidence type="ECO:0000313" key="10">
    <source>
        <dbReference type="Proteomes" id="UP001566476"/>
    </source>
</evidence>
<dbReference type="Pfam" id="PF00072">
    <property type="entry name" value="Response_reg"/>
    <property type="match status" value="1"/>
</dbReference>
<dbReference type="InterPro" id="IPR001789">
    <property type="entry name" value="Sig_transdc_resp-reg_receiver"/>
</dbReference>
<dbReference type="SUPFAM" id="SSF52172">
    <property type="entry name" value="CheY-like"/>
    <property type="match status" value="1"/>
</dbReference>
<keyword evidence="4" id="KW-0804">Transcription</keyword>
<comment type="caution">
    <text evidence="9">The sequence shown here is derived from an EMBL/GenBank/DDBJ whole genome shotgun (WGS) entry which is preliminary data.</text>
</comment>
<dbReference type="Gene3D" id="3.40.50.2300">
    <property type="match status" value="1"/>
</dbReference>
<evidence type="ECO:0000256" key="6">
    <source>
        <dbReference type="SAM" id="MobiDB-lite"/>
    </source>
</evidence>
<evidence type="ECO:0000256" key="2">
    <source>
        <dbReference type="ARBA" id="ARBA00023015"/>
    </source>
</evidence>
<dbReference type="PANTHER" id="PTHR43214">
    <property type="entry name" value="TWO-COMPONENT RESPONSE REGULATOR"/>
    <property type="match status" value="1"/>
</dbReference>
<dbReference type="CDD" id="cd17535">
    <property type="entry name" value="REC_NarL-like"/>
    <property type="match status" value="1"/>
</dbReference>
<keyword evidence="1 5" id="KW-0597">Phosphoprotein</keyword>
<dbReference type="InterPro" id="IPR011006">
    <property type="entry name" value="CheY-like_superfamily"/>
</dbReference>